<keyword evidence="1" id="KW-0472">Membrane</keyword>
<name>A0AB74UUY0_9GAMM</name>
<accession>A0AB74UUY0</accession>
<gene>
    <name evidence="2" type="ORF">ACFYG5_08055</name>
</gene>
<feature type="transmembrane region" description="Helical" evidence="1">
    <location>
        <begin position="33"/>
        <end position="56"/>
    </location>
</feature>
<feature type="transmembrane region" description="Helical" evidence="1">
    <location>
        <begin position="7"/>
        <end position="27"/>
    </location>
</feature>
<dbReference type="AlphaFoldDB" id="A0AB74UUY0"/>
<evidence type="ECO:0000313" key="2">
    <source>
        <dbReference type="EMBL" id="XIA20062.1"/>
    </source>
</evidence>
<organism evidence="2">
    <name type="scientific">Rhodanobacter sp. FW102-FHT14D07</name>
    <dbReference type="NCBI Taxonomy" id="3351462"/>
    <lineage>
        <taxon>Bacteria</taxon>
        <taxon>Pseudomonadati</taxon>
        <taxon>Pseudomonadota</taxon>
        <taxon>Gammaproteobacteria</taxon>
        <taxon>Lysobacterales</taxon>
        <taxon>Rhodanobacteraceae</taxon>
        <taxon>Rhodanobacter</taxon>
    </lineage>
</organism>
<dbReference type="EMBL" id="CP170721">
    <property type="protein sequence ID" value="XIA20062.1"/>
    <property type="molecule type" value="Genomic_DNA"/>
</dbReference>
<dbReference type="RefSeq" id="WP_395118195.1">
    <property type="nucleotide sequence ID" value="NZ_CP170721.1"/>
</dbReference>
<protein>
    <recommendedName>
        <fullName evidence="3">DUF4175 domain-containing protein</fullName>
    </recommendedName>
</protein>
<sequence>MWARYLAAAMLGLPLSVGLIGLLALAWPGNQEITALPAVMMAFPMWIAVMVLAFVFRNALRAWLWLGGATVVCFGLLYGLKLLGWIGVQA</sequence>
<evidence type="ECO:0000256" key="1">
    <source>
        <dbReference type="SAM" id="Phobius"/>
    </source>
</evidence>
<proteinExistence type="predicted"/>
<keyword evidence="1" id="KW-0812">Transmembrane</keyword>
<evidence type="ECO:0008006" key="3">
    <source>
        <dbReference type="Google" id="ProtNLM"/>
    </source>
</evidence>
<keyword evidence="1" id="KW-1133">Transmembrane helix</keyword>
<feature type="transmembrane region" description="Helical" evidence="1">
    <location>
        <begin position="63"/>
        <end position="88"/>
    </location>
</feature>
<reference evidence="2" key="1">
    <citation type="submission" date="2024-10" db="EMBL/GenBank/DDBJ databases">
        <authorList>
            <person name="Lesea H.P."/>
            <person name="Kuehl J.V."/>
            <person name="Chandonia J.-M."/>
        </authorList>
    </citation>
    <scope>NUCLEOTIDE SEQUENCE</scope>
    <source>
        <strain evidence="2">FW102-FHT14D07</strain>
    </source>
</reference>